<feature type="compositionally biased region" description="Gly residues" evidence="7">
    <location>
        <begin position="396"/>
        <end position="413"/>
    </location>
</feature>
<name>A0A3G2FQA4_BANAT</name>
<dbReference type="AlphaFoldDB" id="A0A3G2FQA4"/>
<dbReference type="InterPro" id="IPR000719">
    <property type="entry name" value="Prot_kinase_dom"/>
</dbReference>
<evidence type="ECO:0000256" key="2">
    <source>
        <dbReference type="ARBA" id="ARBA00022679"/>
    </source>
</evidence>
<dbReference type="SMART" id="SM00220">
    <property type="entry name" value="S_TKc"/>
    <property type="match status" value="1"/>
</dbReference>
<protein>
    <submittedName>
        <fullName evidence="9">Mitogen-activated protein kinase 2</fullName>
    </submittedName>
</protein>
<dbReference type="Gene3D" id="1.10.510.10">
    <property type="entry name" value="Transferase(Phosphotransferase) domain 1"/>
    <property type="match status" value="1"/>
</dbReference>
<evidence type="ECO:0000313" key="9">
    <source>
        <dbReference type="EMBL" id="AYM94352.1"/>
    </source>
</evidence>
<keyword evidence="1" id="KW-0723">Serine/threonine-protein kinase</keyword>
<dbReference type="PROSITE" id="PS50011">
    <property type="entry name" value="PROTEIN_KINASE_DOM"/>
    <property type="match status" value="1"/>
</dbReference>
<feature type="region of interest" description="Disordered" evidence="7">
    <location>
        <begin position="1"/>
        <end position="26"/>
    </location>
</feature>
<organism evidence="9">
    <name type="scientific">Bangia atropurpurea</name>
    <name type="common">Purple sea scum</name>
    <dbReference type="NCBI Taxonomy" id="31347"/>
    <lineage>
        <taxon>Eukaryota</taxon>
        <taxon>Rhodophyta</taxon>
        <taxon>Bangiophyceae</taxon>
        <taxon>Bangiales</taxon>
        <taxon>Bangiaceae</taxon>
        <taxon>Bangia</taxon>
    </lineage>
</organism>
<keyword evidence="2" id="KW-0808">Transferase</keyword>
<keyword evidence="3 6" id="KW-0547">Nucleotide-binding</keyword>
<evidence type="ECO:0000256" key="4">
    <source>
        <dbReference type="ARBA" id="ARBA00022777"/>
    </source>
</evidence>
<evidence type="ECO:0000256" key="7">
    <source>
        <dbReference type="SAM" id="MobiDB-lite"/>
    </source>
</evidence>
<dbReference type="InterPro" id="IPR017441">
    <property type="entry name" value="Protein_kinase_ATP_BS"/>
</dbReference>
<dbReference type="CDD" id="cd07834">
    <property type="entry name" value="STKc_MAPK"/>
    <property type="match status" value="1"/>
</dbReference>
<dbReference type="PROSITE" id="PS00107">
    <property type="entry name" value="PROTEIN_KINASE_ATP"/>
    <property type="match status" value="1"/>
</dbReference>
<feature type="binding site" evidence="6">
    <location>
        <position position="75"/>
    </location>
    <ligand>
        <name>ATP</name>
        <dbReference type="ChEBI" id="CHEBI:30616"/>
    </ligand>
</feature>
<dbReference type="SUPFAM" id="SSF56112">
    <property type="entry name" value="Protein kinase-like (PK-like)"/>
    <property type="match status" value="1"/>
</dbReference>
<dbReference type="EMBL" id="MG765446">
    <property type="protein sequence ID" value="AYM94352.1"/>
    <property type="molecule type" value="mRNA"/>
</dbReference>
<proteinExistence type="evidence at transcript level"/>
<dbReference type="GO" id="GO:0005524">
    <property type="term" value="F:ATP binding"/>
    <property type="evidence" value="ECO:0007669"/>
    <property type="project" value="UniProtKB-UniRule"/>
</dbReference>
<feature type="compositionally biased region" description="Basic and acidic residues" evidence="7">
    <location>
        <begin position="12"/>
        <end position="26"/>
    </location>
</feature>
<dbReference type="InterPro" id="IPR011009">
    <property type="entry name" value="Kinase-like_dom_sf"/>
</dbReference>
<reference evidence="9" key="1">
    <citation type="submission" date="2018-01" db="EMBL/GenBank/DDBJ databases">
        <title>Genome-wide identification and expression pattern analysis under abiotic stress of mitogen-activated protein kinase genes in Pyropia yezoensis.</title>
        <authorList>
            <person name="Li C."/>
            <person name="Kong F."/>
            <person name="Sun P."/>
            <person name="Bi G."/>
            <person name="Li N."/>
            <person name="Mao Y."/>
        </authorList>
    </citation>
    <scope>NUCLEOTIDE SEQUENCE</scope>
</reference>
<dbReference type="Pfam" id="PF00069">
    <property type="entry name" value="Pkinase"/>
    <property type="match status" value="1"/>
</dbReference>
<evidence type="ECO:0000256" key="1">
    <source>
        <dbReference type="ARBA" id="ARBA00022527"/>
    </source>
</evidence>
<dbReference type="FunFam" id="3.30.200.20:FF:000046">
    <property type="entry name" value="Mitogen-activated protein kinase"/>
    <property type="match status" value="1"/>
</dbReference>
<evidence type="ECO:0000256" key="3">
    <source>
        <dbReference type="ARBA" id="ARBA00022741"/>
    </source>
</evidence>
<evidence type="ECO:0000256" key="6">
    <source>
        <dbReference type="PROSITE-ProRule" id="PRU10141"/>
    </source>
</evidence>
<dbReference type="FunFam" id="1.10.510.10:FF:000098">
    <property type="entry name" value="Mitogen-activated protein kinase 1"/>
    <property type="match status" value="1"/>
</dbReference>
<dbReference type="PROSITE" id="PS00108">
    <property type="entry name" value="PROTEIN_KINASE_ST"/>
    <property type="match status" value="1"/>
</dbReference>
<dbReference type="InterPro" id="IPR008271">
    <property type="entry name" value="Ser/Thr_kinase_AS"/>
</dbReference>
<evidence type="ECO:0000259" key="8">
    <source>
        <dbReference type="PROSITE" id="PS50011"/>
    </source>
</evidence>
<keyword evidence="4 9" id="KW-0418">Kinase</keyword>
<feature type="domain" description="Protein kinase" evidence="8">
    <location>
        <begin position="46"/>
        <end position="339"/>
    </location>
</feature>
<dbReference type="Gene3D" id="3.30.200.20">
    <property type="entry name" value="Phosphorylase Kinase, domain 1"/>
    <property type="match status" value="1"/>
</dbReference>
<feature type="region of interest" description="Disordered" evidence="7">
    <location>
        <begin position="391"/>
        <end position="416"/>
    </location>
</feature>
<accession>A0A3G2FQA4</accession>
<evidence type="ECO:0000256" key="5">
    <source>
        <dbReference type="ARBA" id="ARBA00022840"/>
    </source>
</evidence>
<dbReference type="PANTHER" id="PTHR24055">
    <property type="entry name" value="MITOGEN-ACTIVATED PROTEIN KINASE"/>
    <property type="match status" value="1"/>
</dbReference>
<dbReference type="InterPro" id="IPR050117">
    <property type="entry name" value="MAPK"/>
</dbReference>
<keyword evidence="5 6" id="KW-0067">ATP-binding</keyword>
<sequence>MADLVPAPRVSRSTEEDRRAREERKREASREAVREFFRVPLSAHAYTVEGLIGTGAYGVVCSAVIASTGERVAIKRIKSVLNSYPFATRILRELKFMRLLRRHENIITVRDVMVPGERDRFNDAFVVSELMPIDLAKLLRTTTTLSPEHVKYLMFQLLRAVHFMHAANVLHRDIKPNNVLVNKKCELRVCDFGLARAAFDDDPDPGFWTDYIATRWYRAPELILTLLTNYSTAIDIWSVGCIFAEILSRGEPLFPGQSPQHQFSLIVNVTGTPSEEEISQLRNTSAQRTMRSLPRSPRRPLSTLFPDADPLALDVMSKMLEFSPEKRISALEALQHPYFAKFACMGLGATAEPVSRRDFLFERHRLTPEGMRREFLREIAHYHPEVRRELFDEAPPGGGADGGLHGREGGPAGGLAPIADRDLVEGSGASMVHHSRGTAQMAGSFESALGNDAAAAGNGNGTHASIGAHTVGEDDMETMNPGYHRRGAEYRSNTMDEQVLDRLNTRV</sequence>
<dbReference type="GO" id="GO:0004674">
    <property type="term" value="F:protein serine/threonine kinase activity"/>
    <property type="evidence" value="ECO:0007669"/>
    <property type="project" value="UniProtKB-KW"/>
</dbReference>